<evidence type="ECO:0000256" key="1">
    <source>
        <dbReference type="SAM" id="MobiDB-lite"/>
    </source>
</evidence>
<comment type="caution">
    <text evidence="2">The sequence shown here is derived from an EMBL/GenBank/DDBJ whole genome shotgun (WGS) entry which is preliminary data.</text>
</comment>
<evidence type="ECO:0000313" key="3">
    <source>
        <dbReference type="Proteomes" id="UP001159363"/>
    </source>
</evidence>
<sequence>MVGGEQCNLSAAVALDGYGNFAYGAAPDYKRKRKRAITEKTRRPAASSCTITSCGNPRATLPGIERRSLNDIRFGRLLTARSLEPMRVTDGQGKQEIPEKIRRPAASFGTIPTCKNPVTRPGIEPGSPWWETSVPSAQPPWPQNARLGKGCRRRSKEGIRAKAKYPPLTAQLERARTYNDTLKLVPGD</sequence>
<reference evidence="2 3" key="1">
    <citation type="submission" date="2023-02" db="EMBL/GenBank/DDBJ databases">
        <title>LHISI_Scaffold_Assembly.</title>
        <authorList>
            <person name="Stuart O.P."/>
            <person name="Cleave R."/>
            <person name="Magrath M.J.L."/>
            <person name="Mikheyev A.S."/>
        </authorList>
    </citation>
    <scope>NUCLEOTIDE SEQUENCE [LARGE SCALE GENOMIC DNA]</scope>
    <source>
        <strain evidence="2">Daus_M_001</strain>
        <tissue evidence="2">Leg muscle</tissue>
    </source>
</reference>
<protein>
    <submittedName>
        <fullName evidence="2">Uncharacterized protein</fullName>
    </submittedName>
</protein>
<proteinExistence type="predicted"/>
<dbReference type="Proteomes" id="UP001159363">
    <property type="component" value="Chromosome 14"/>
</dbReference>
<accession>A0ABQ9G623</accession>
<feature type="region of interest" description="Disordered" evidence="1">
    <location>
        <begin position="128"/>
        <end position="159"/>
    </location>
</feature>
<organism evidence="2 3">
    <name type="scientific">Dryococelus australis</name>
    <dbReference type="NCBI Taxonomy" id="614101"/>
    <lineage>
        <taxon>Eukaryota</taxon>
        <taxon>Metazoa</taxon>
        <taxon>Ecdysozoa</taxon>
        <taxon>Arthropoda</taxon>
        <taxon>Hexapoda</taxon>
        <taxon>Insecta</taxon>
        <taxon>Pterygota</taxon>
        <taxon>Neoptera</taxon>
        <taxon>Polyneoptera</taxon>
        <taxon>Phasmatodea</taxon>
        <taxon>Verophasmatodea</taxon>
        <taxon>Anareolatae</taxon>
        <taxon>Phasmatidae</taxon>
        <taxon>Eurycanthinae</taxon>
        <taxon>Dryococelus</taxon>
    </lineage>
</organism>
<name>A0ABQ9G623_9NEOP</name>
<evidence type="ECO:0000313" key="2">
    <source>
        <dbReference type="EMBL" id="KAJ8867908.1"/>
    </source>
</evidence>
<keyword evidence="3" id="KW-1185">Reference proteome</keyword>
<gene>
    <name evidence="2" type="ORF">PR048_031716</name>
</gene>
<dbReference type="EMBL" id="JARBHB010000015">
    <property type="protein sequence ID" value="KAJ8867908.1"/>
    <property type="molecule type" value="Genomic_DNA"/>
</dbReference>